<dbReference type="PANTHER" id="PTHR47894:SF1">
    <property type="entry name" value="HTH-TYPE TRANSCRIPTIONAL REGULATOR VQSM"/>
    <property type="match status" value="1"/>
</dbReference>
<gene>
    <name evidence="5" type="ORF">DET56_10939</name>
</gene>
<proteinExistence type="predicted"/>
<dbReference type="InterPro" id="IPR009057">
    <property type="entry name" value="Homeodomain-like_sf"/>
</dbReference>
<keyword evidence="2" id="KW-0238">DNA-binding</keyword>
<feature type="domain" description="HTH araC/xylS-type" evidence="4">
    <location>
        <begin position="256"/>
        <end position="354"/>
    </location>
</feature>
<evidence type="ECO:0000256" key="3">
    <source>
        <dbReference type="ARBA" id="ARBA00023163"/>
    </source>
</evidence>
<evidence type="ECO:0000313" key="6">
    <source>
        <dbReference type="Proteomes" id="UP000247078"/>
    </source>
</evidence>
<dbReference type="GO" id="GO:0003700">
    <property type="term" value="F:DNA-binding transcription factor activity"/>
    <property type="evidence" value="ECO:0007669"/>
    <property type="project" value="InterPro"/>
</dbReference>
<comment type="caution">
    <text evidence="5">The sequence shown here is derived from an EMBL/GenBank/DDBJ whole genome shotgun (WGS) entry which is preliminary data.</text>
</comment>
<evidence type="ECO:0000256" key="2">
    <source>
        <dbReference type="ARBA" id="ARBA00023125"/>
    </source>
</evidence>
<dbReference type="Gene3D" id="1.10.10.60">
    <property type="entry name" value="Homeodomain-like"/>
    <property type="match status" value="1"/>
</dbReference>
<evidence type="ECO:0000313" key="5">
    <source>
        <dbReference type="EMBL" id="PWW37155.1"/>
    </source>
</evidence>
<dbReference type="InterPro" id="IPR032687">
    <property type="entry name" value="AraC-type_N"/>
</dbReference>
<dbReference type="Pfam" id="PF12833">
    <property type="entry name" value="HTH_18"/>
    <property type="match status" value="1"/>
</dbReference>
<name>A0A855Y8D3_9BACL</name>
<protein>
    <submittedName>
        <fullName evidence="5">AraC family transcriptional regulator</fullName>
    </submittedName>
</protein>
<dbReference type="GO" id="GO:0005829">
    <property type="term" value="C:cytosol"/>
    <property type="evidence" value="ECO:0007669"/>
    <property type="project" value="TreeGrafter"/>
</dbReference>
<dbReference type="GO" id="GO:0000976">
    <property type="term" value="F:transcription cis-regulatory region binding"/>
    <property type="evidence" value="ECO:0007669"/>
    <property type="project" value="TreeGrafter"/>
</dbReference>
<reference evidence="5 6" key="1">
    <citation type="submission" date="2018-05" db="EMBL/GenBank/DDBJ databases">
        <title>Freshwater and sediment microbial communities from various areas in North America, analyzing microbe dynamics in response to fracking.</title>
        <authorList>
            <person name="Lamendella R."/>
        </authorList>
    </citation>
    <scope>NUCLEOTIDE SEQUENCE [LARGE SCALE GENOMIC DNA]</scope>
    <source>
        <strain evidence="5 6">DB-3</strain>
    </source>
</reference>
<dbReference type="SMART" id="SM00342">
    <property type="entry name" value="HTH_ARAC"/>
    <property type="match status" value="1"/>
</dbReference>
<dbReference type="AlphaFoldDB" id="A0A855Y8D3"/>
<keyword evidence="3" id="KW-0804">Transcription</keyword>
<dbReference type="PANTHER" id="PTHR47894">
    <property type="entry name" value="HTH-TYPE TRANSCRIPTIONAL REGULATOR GADX"/>
    <property type="match status" value="1"/>
</dbReference>
<sequence length="364" mass="41450">MINGAETLLIRAKGGSMNNHNHGVSISMLYPIMKTLVNKGYESEAFFEYVSLDPAMMQNPEARIPVEELERIMQYAARYSDDLYFGLNQGQLLDFADLGLPGYVMMHSNTIGDALAAYQRYNIILYSGFNLDWEVAGTDLILQLSLLHSEKQMSRHCVEDMAVSMVYLISKLANRRVELKEVRFSHQAPDASGDLSPYVGMFGIEPRFGATRTLLRMHKDILDQPVLYSDARMLKVFETMAQESKDELHSSQSFSGKVSRWMMESLPTFFPTLQHTAEYLGVSIRTLQSRLREEDTTFHEISVQVRKEMALRYLQKGTYSVGDIAYALHFSEQSAFQNAFKKWTGQTPGQYRSSLKQPIQPVAE</sequence>
<evidence type="ECO:0000259" key="4">
    <source>
        <dbReference type="PROSITE" id="PS01124"/>
    </source>
</evidence>
<dbReference type="EMBL" id="QGTZ01000009">
    <property type="protein sequence ID" value="PWW37155.1"/>
    <property type="molecule type" value="Genomic_DNA"/>
</dbReference>
<dbReference type="Proteomes" id="UP000247078">
    <property type="component" value="Unassembled WGS sequence"/>
</dbReference>
<accession>A0A855Y8D3</accession>
<dbReference type="InterPro" id="IPR018060">
    <property type="entry name" value="HTH_AraC"/>
</dbReference>
<evidence type="ECO:0000256" key="1">
    <source>
        <dbReference type="ARBA" id="ARBA00023015"/>
    </source>
</evidence>
<dbReference type="PROSITE" id="PS01124">
    <property type="entry name" value="HTH_ARAC_FAMILY_2"/>
    <property type="match status" value="1"/>
</dbReference>
<keyword evidence="1" id="KW-0805">Transcription regulation</keyword>
<dbReference type="SUPFAM" id="SSF46689">
    <property type="entry name" value="Homeodomain-like"/>
    <property type="match status" value="1"/>
</dbReference>
<dbReference type="Pfam" id="PF12625">
    <property type="entry name" value="Arabinose_bd"/>
    <property type="match status" value="1"/>
</dbReference>
<organism evidence="5 6">
    <name type="scientific">Paenibacillus pabuli</name>
    <dbReference type="NCBI Taxonomy" id="1472"/>
    <lineage>
        <taxon>Bacteria</taxon>
        <taxon>Bacillati</taxon>
        <taxon>Bacillota</taxon>
        <taxon>Bacilli</taxon>
        <taxon>Bacillales</taxon>
        <taxon>Paenibacillaceae</taxon>
        <taxon>Paenibacillus</taxon>
    </lineage>
</organism>